<gene>
    <name evidence="2" type="ORF">GCM10010517_51030</name>
</gene>
<sequence>MRIGPQGVDVEVEASAGAETRAAQPSVTAANDADILNFRRITLALLHAFYGDGEPRASPEGNPPPAPARPPPRALLP</sequence>
<proteinExistence type="predicted"/>
<feature type="region of interest" description="Disordered" evidence="1">
    <location>
        <begin position="51"/>
        <end position="77"/>
    </location>
</feature>
<dbReference type="EMBL" id="BAAAVI010000040">
    <property type="protein sequence ID" value="GAA2887182.1"/>
    <property type="molecule type" value="Genomic_DNA"/>
</dbReference>
<accession>A0ABP6IIN5</accession>
<evidence type="ECO:0000313" key="3">
    <source>
        <dbReference type="Proteomes" id="UP001500831"/>
    </source>
</evidence>
<evidence type="ECO:0000313" key="2">
    <source>
        <dbReference type="EMBL" id="GAA2887182.1"/>
    </source>
</evidence>
<name>A0ABP6IIN5_9ACTN</name>
<feature type="region of interest" description="Disordered" evidence="1">
    <location>
        <begin position="1"/>
        <end position="27"/>
    </location>
</feature>
<feature type="compositionally biased region" description="Pro residues" evidence="1">
    <location>
        <begin position="61"/>
        <end position="77"/>
    </location>
</feature>
<reference evidence="3" key="1">
    <citation type="journal article" date="2019" name="Int. J. Syst. Evol. Microbiol.">
        <title>The Global Catalogue of Microorganisms (GCM) 10K type strain sequencing project: providing services to taxonomists for standard genome sequencing and annotation.</title>
        <authorList>
            <consortium name="The Broad Institute Genomics Platform"/>
            <consortium name="The Broad Institute Genome Sequencing Center for Infectious Disease"/>
            <person name="Wu L."/>
            <person name="Ma J."/>
        </authorList>
    </citation>
    <scope>NUCLEOTIDE SEQUENCE [LARGE SCALE GENOMIC DNA]</scope>
    <source>
        <strain evidence="3">JCM 6242</strain>
    </source>
</reference>
<organism evidence="2 3">
    <name type="scientific">Streptosporangium fragile</name>
    <dbReference type="NCBI Taxonomy" id="46186"/>
    <lineage>
        <taxon>Bacteria</taxon>
        <taxon>Bacillati</taxon>
        <taxon>Actinomycetota</taxon>
        <taxon>Actinomycetes</taxon>
        <taxon>Streptosporangiales</taxon>
        <taxon>Streptosporangiaceae</taxon>
        <taxon>Streptosporangium</taxon>
    </lineage>
</organism>
<protein>
    <submittedName>
        <fullName evidence="2">Uncharacterized protein</fullName>
    </submittedName>
</protein>
<dbReference type="Proteomes" id="UP001500831">
    <property type="component" value="Unassembled WGS sequence"/>
</dbReference>
<comment type="caution">
    <text evidence="2">The sequence shown here is derived from an EMBL/GenBank/DDBJ whole genome shotgun (WGS) entry which is preliminary data.</text>
</comment>
<keyword evidence="3" id="KW-1185">Reference proteome</keyword>
<evidence type="ECO:0000256" key="1">
    <source>
        <dbReference type="SAM" id="MobiDB-lite"/>
    </source>
</evidence>